<dbReference type="InterPro" id="IPR013783">
    <property type="entry name" value="Ig-like_fold"/>
</dbReference>
<feature type="repeat" description="RCC1" evidence="2">
    <location>
        <begin position="281"/>
        <end position="337"/>
    </location>
</feature>
<feature type="repeat" description="RCC1" evidence="2">
    <location>
        <begin position="163"/>
        <end position="226"/>
    </location>
</feature>
<feature type="repeat" description="RCC1" evidence="2">
    <location>
        <begin position="338"/>
        <end position="396"/>
    </location>
</feature>
<dbReference type="InterPro" id="IPR014756">
    <property type="entry name" value="Ig_E-set"/>
</dbReference>
<dbReference type="InterPro" id="IPR051210">
    <property type="entry name" value="Ub_ligase/GEF_domain"/>
</dbReference>
<keyword evidence="5" id="KW-1185">Reference proteome</keyword>
<dbReference type="InterPro" id="IPR002909">
    <property type="entry name" value="IPT_dom"/>
</dbReference>
<dbReference type="SUPFAM" id="SSF50985">
    <property type="entry name" value="RCC1/BLIP-II"/>
    <property type="match status" value="1"/>
</dbReference>
<feature type="domain" description="IPT/TIG" evidence="3">
    <location>
        <begin position="395"/>
        <end position="488"/>
    </location>
</feature>
<dbReference type="InterPro" id="IPR009091">
    <property type="entry name" value="RCC1/BLIP-II"/>
</dbReference>
<keyword evidence="1" id="KW-0677">Repeat</keyword>
<evidence type="ECO:0000259" key="3">
    <source>
        <dbReference type="SMART" id="SM00429"/>
    </source>
</evidence>
<dbReference type="PROSITE" id="PS00626">
    <property type="entry name" value="RCC1_2"/>
    <property type="match status" value="1"/>
</dbReference>
<dbReference type="PANTHER" id="PTHR22870:SF466">
    <property type="entry name" value="ANKYRIN REPEAT-CONTAINING PROTEIN"/>
    <property type="match status" value="1"/>
</dbReference>
<evidence type="ECO:0000256" key="2">
    <source>
        <dbReference type="PROSITE-ProRule" id="PRU00235"/>
    </source>
</evidence>
<name>A0A0P1AZJ6_PLAHL</name>
<dbReference type="PANTHER" id="PTHR22870">
    <property type="entry name" value="REGULATOR OF CHROMOSOME CONDENSATION"/>
    <property type="match status" value="1"/>
</dbReference>
<dbReference type="AlphaFoldDB" id="A0A0P1AZJ6"/>
<dbReference type="EMBL" id="CCYD01002424">
    <property type="protein sequence ID" value="CEG47305.1"/>
    <property type="molecule type" value="Genomic_DNA"/>
</dbReference>
<feature type="repeat" description="RCC1" evidence="2">
    <location>
        <begin position="95"/>
        <end position="162"/>
    </location>
</feature>
<dbReference type="RefSeq" id="XP_024583674.1">
    <property type="nucleotide sequence ID" value="XM_024718258.1"/>
</dbReference>
<dbReference type="Gene3D" id="2.130.10.30">
    <property type="entry name" value="Regulator of chromosome condensation 1/beta-lactamase-inhibitor protein II"/>
    <property type="match status" value="2"/>
</dbReference>
<dbReference type="PROSITE" id="PS50012">
    <property type="entry name" value="RCC1_3"/>
    <property type="match status" value="4"/>
</dbReference>
<evidence type="ECO:0000313" key="5">
    <source>
        <dbReference type="Proteomes" id="UP000054928"/>
    </source>
</evidence>
<dbReference type="InterPro" id="IPR058923">
    <property type="entry name" value="RCC1-like_dom"/>
</dbReference>
<feature type="domain" description="IPT/TIG" evidence="3">
    <location>
        <begin position="762"/>
        <end position="851"/>
    </location>
</feature>
<dbReference type="Pfam" id="PF25390">
    <property type="entry name" value="WD40_RLD"/>
    <property type="match status" value="1"/>
</dbReference>
<dbReference type="OMA" id="VYCAVPE"/>
<dbReference type="OrthoDB" id="10256179at2759"/>
<dbReference type="InterPro" id="IPR000408">
    <property type="entry name" value="Reg_chr_condens"/>
</dbReference>
<proteinExistence type="predicted"/>
<dbReference type="CDD" id="cd00102">
    <property type="entry name" value="IPT"/>
    <property type="match status" value="1"/>
</dbReference>
<protein>
    <submittedName>
        <fullName evidence="4">E3 ubiquitin protein ligase</fullName>
    </submittedName>
</protein>
<sequence>MEGNLGVLYICGEHTGGRFTIVDNLLGRKVRRICGAYDRIVVLVDAWEPVWLFQDKDTKAAVYRNSELDIQTLQDVKFQQIAVGKNHNVALSLDGQLFSWGQCGTTLKWSELGHHHGFVKTLGPEIDDKTAATAPHCVITAPKLVFRQVVCGEDHSAAVTDTGDLYTWGRNFEGQLGHVFKSLSKETNGMINSICAWPKYVKFFYNKPRVVTVCCGNTFTAVLLADGRIYLLGGKSLRLNSIDMVQSTDPYILLRASGSNNEHFVDLASGTDHIIAVTNAGEMFSWGFNFFGQLGQGDCFRNEKFKDKSDNIVASNKSIKWAKVFAGGSYSAALTTKNQLYTWGNGRYGKLGHGVNSESPSRYNCEFAPRCVEHLHNAVVTSVLCEDRNLCVFAPTTISNISPTCGDYAGGYELKVRGSGFWSSENVTVRFLPLTDGQLLRGTLGEFCETTGEVVCQVPTFRLMGEYVVEVAMDGKNFTSNGRVFTVFKRPQIVAVSAFDAQAIGGEELTLSLCGHLPLICQRPIVRFMRCCVDKYSDQLVTSESEVSIGVFDNCLDTGEDDLSDVTDRQLRLTLPPLPFNDERVVPYTLEISYDEGVIFTPVCIDPTLPTKRHIIYVHTAQLVRVIPNSFLIDDLPHTITLELSTVFPPEAIQLLVTIEYHVPNIKDENNNTDSLNQIPQVSATLSIDKVSGNFVTCTIPPLPEWNITPAVAKAQHLSADWWKKYAETGFVFHVQVSMNAGRTFLLPHKQMGKKVFGMPAPGRLLSIFPNVGIIRGGTQVSINGNFFHFDTQDATVKLKWKDHCVVLPANCLQSEELTSRRVLFRTPPFPFYNDKDSTADATEDMTFELKEEVEVFVALDGEHYTDASLPFTYCAIPEICGITPQEAEPGMQVVLQVKNLIATSSACVKLDSASSKTSRVVPVKIDGAAQAAEFVLPELSLECGELVRVLLSLDGQEFYDGNTNTAPTPIAGGITFRYKVQVNELSTI</sequence>
<dbReference type="SMART" id="SM00429">
    <property type="entry name" value="IPT"/>
    <property type="match status" value="2"/>
</dbReference>
<dbReference type="Proteomes" id="UP000054928">
    <property type="component" value="Unassembled WGS sequence"/>
</dbReference>
<dbReference type="Gene3D" id="2.60.40.10">
    <property type="entry name" value="Immunoglobulins"/>
    <property type="match status" value="2"/>
</dbReference>
<organism evidence="4 5">
    <name type="scientific">Plasmopara halstedii</name>
    <name type="common">Downy mildew of sunflower</name>
    <dbReference type="NCBI Taxonomy" id="4781"/>
    <lineage>
        <taxon>Eukaryota</taxon>
        <taxon>Sar</taxon>
        <taxon>Stramenopiles</taxon>
        <taxon>Oomycota</taxon>
        <taxon>Peronosporomycetes</taxon>
        <taxon>Peronosporales</taxon>
        <taxon>Peronosporaceae</taxon>
        <taxon>Plasmopara</taxon>
    </lineage>
</organism>
<dbReference type="PRINTS" id="PR00633">
    <property type="entry name" value="RCCNDNSATION"/>
</dbReference>
<dbReference type="SUPFAM" id="SSF81296">
    <property type="entry name" value="E set domains"/>
    <property type="match status" value="1"/>
</dbReference>
<evidence type="ECO:0000313" key="4">
    <source>
        <dbReference type="EMBL" id="CEG47305.1"/>
    </source>
</evidence>
<dbReference type="Pfam" id="PF01833">
    <property type="entry name" value="TIG"/>
    <property type="match status" value="1"/>
</dbReference>
<accession>A0A0P1AZJ6</accession>
<evidence type="ECO:0000256" key="1">
    <source>
        <dbReference type="ARBA" id="ARBA00022737"/>
    </source>
</evidence>
<dbReference type="CDD" id="cd00603">
    <property type="entry name" value="IPT_PCSR"/>
    <property type="match status" value="1"/>
</dbReference>
<dbReference type="GeneID" id="36399015"/>
<reference evidence="5" key="1">
    <citation type="submission" date="2014-09" db="EMBL/GenBank/DDBJ databases">
        <authorList>
            <person name="Sharma Rahul"/>
            <person name="Thines Marco"/>
        </authorList>
    </citation>
    <scope>NUCLEOTIDE SEQUENCE [LARGE SCALE GENOMIC DNA]</scope>
</reference>
<dbReference type="STRING" id="4781.A0A0P1AZJ6"/>